<keyword evidence="2" id="KW-1185">Reference proteome</keyword>
<sequence>MSKITVEDVQGWIECNKAGITDRKKRMTNGFYERENLPYESGYNGLGSSHSRVARCYAYLGDFAQAKASFRLAAENTAKPFFMIYDADDPDHHRIRPDYSEVSETNCMEAINYALCANDLSLARSIAKIWRNRADGKQKHAPINRFIHALTYCLLDRSADAIPLLQETLDWFQARKPSKKLTWQLNFYTRSLALYGIAKQNQTLFNDGLELQLEFHKRHARYGEIHDTPEALVSVHCIALANLALLQGLNVTLKDPMIPEALLQINAS</sequence>
<protein>
    <submittedName>
        <fullName evidence="1">Immunity 49 family protein</fullName>
    </submittedName>
</protein>
<evidence type="ECO:0000313" key="2">
    <source>
        <dbReference type="Proteomes" id="UP000760472"/>
    </source>
</evidence>
<comment type="caution">
    <text evidence="1">The sequence shown here is derived from an EMBL/GenBank/DDBJ whole genome shotgun (WGS) entry which is preliminary data.</text>
</comment>
<dbReference type="Pfam" id="PF15575">
    <property type="entry name" value="Imm49"/>
    <property type="match status" value="1"/>
</dbReference>
<organism evidence="1 2">
    <name type="scientific">Amphritea pacifica</name>
    <dbReference type="NCBI Taxonomy" id="2811233"/>
    <lineage>
        <taxon>Bacteria</taxon>
        <taxon>Pseudomonadati</taxon>
        <taxon>Pseudomonadota</taxon>
        <taxon>Gammaproteobacteria</taxon>
        <taxon>Oceanospirillales</taxon>
        <taxon>Oceanospirillaceae</taxon>
        <taxon>Amphritea</taxon>
    </lineage>
</organism>
<evidence type="ECO:0000313" key="1">
    <source>
        <dbReference type="EMBL" id="MBN0989888.1"/>
    </source>
</evidence>
<dbReference type="InterPro" id="IPR029074">
    <property type="entry name" value="Imm49"/>
</dbReference>
<gene>
    <name evidence="1" type="ORF">JW498_21220</name>
</gene>
<dbReference type="Proteomes" id="UP000760472">
    <property type="component" value="Unassembled WGS sequence"/>
</dbReference>
<proteinExistence type="predicted"/>
<accession>A0ABS2WDX4</accession>
<dbReference type="EMBL" id="JAFFZP010000071">
    <property type="protein sequence ID" value="MBN0989888.1"/>
    <property type="molecule type" value="Genomic_DNA"/>
</dbReference>
<reference evidence="1 2" key="1">
    <citation type="submission" date="2021-02" db="EMBL/GenBank/DDBJ databases">
        <title>A novel species of genus Amphritea isolated from a fishpond in China.</title>
        <authorList>
            <person name="Lu H."/>
        </authorList>
    </citation>
    <scope>NUCLEOTIDE SEQUENCE [LARGE SCALE GENOMIC DNA]</scope>
    <source>
        <strain evidence="1 2">RP18W</strain>
    </source>
</reference>
<name>A0ABS2WDX4_9GAMM</name>
<dbReference type="RefSeq" id="WP_205214526.1">
    <property type="nucleotide sequence ID" value="NZ_JAFFZP010000071.1"/>
</dbReference>